<dbReference type="InterPro" id="IPR014004">
    <property type="entry name" value="Transpt-assoc_nodulatn_dom_bac"/>
</dbReference>
<accession>A0AB39BBA2</accession>
<dbReference type="InterPro" id="IPR007055">
    <property type="entry name" value="BON_dom"/>
</dbReference>
<feature type="domain" description="BON" evidence="2">
    <location>
        <begin position="84"/>
        <end position="152"/>
    </location>
</feature>
<dbReference type="InterPro" id="IPR051686">
    <property type="entry name" value="Lipoprotein_DolP"/>
</dbReference>
<dbReference type="Gene3D" id="3.30.1340.30">
    <property type="match status" value="3"/>
</dbReference>
<feature type="domain" description="BON" evidence="2">
    <location>
        <begin position="155"/>
        <end position="223"/>
    </location>
</feature>
<dbReference type="PANTHER" id="PTHR34606:SF4">
    <property type="entry name" value="OUTER MEMBRANE LIPOPROTEIN DOLP"/>
    <property type="match status" value="1"/>
</dbReference>
<dbReference type="PROSITE" id="PS50914">
    <property type="entry name" value="BON"/>
    <property type="match status" value="3"/>
</dbReference>
<reference evidence="3" key="1">
    <citation type="submission" date="2024-05" db="EMBL/GenBank/DDBJ databases">
        <title>Herbiconiux sp. A18JL235.</title>
        <authorList>
            <person name="Zhang G."/>
        </authorList>
    </citation>
    <scope>NUCLEOTIDE SEQUENCE</scope>
    <source>
        <strain evidence="3">A18JL235</strain>
    </source>
</reference>
<dbReference type="Pfam" id="PF04972">
    <property type="entry name" value="BON"/>
    <property type="match status" value="3"/>
</dbReference>
<evidence type="ECO:0000313" key="3">
    <source>
        <dbReference type="EMBL" id="XDI03757.1"/>
    </source>
</evidence>
<evidence type="ECO:0000256" key="1">
    <source>
        <dbReference type="ARBA" id="ARBA00022729"/>
    </source>
</evidence>
<dbReference type="PANTHER" id="PTHR34606">
    <property type="entry name" value="BON DOMAIN-CONTAINING PROTEIN"/>
    <property type="match status" value="1"/>
</dbReference>
<evidence type="ECO:0000259" key="2">
    <source>
        <dbReference type="PROSITE" id="PS50914"/>
    </source>
</evidence>
<organism evidence="3">
    <name type="scientific">Herbiconiux sp. A18JL235</name>
    <dbReference type="NCBI Taxonomy" id="3152363"/>
    <lineage>
        <taxon>Bacteria</taxon>
        <taxon>Bacillati</taxon>
        <taxon>Actinomycetota</taxon>
        <taxon>Actinomycetes</taxon>
        <taxon>Micrococcales</taxon>
        <taxon>Microbacteriaceae</taxon>
        <taxon>Herbiconiux</taxon>
    </lineage>
</organism>
<gene>
    <name evidence="3" type="ORF">ABFY20_10375</name>
</gene>
<dbReference type="SMART" id="SM00749">
    <property type="entry name" value="BON"/>
    <property type="match status" value="3"/>
</dbReference>
<keyword evidence="1" id="KW-0732">Signal</keyword>
<protein>
    <submittedName>
        <fullName evidence="3">BON domain-containing protein</fullName>
    </submittedName>
</protein>
<name>A0AB39BBA2_9MICO</name>
<sequence length="229" mass="24600">MTYVQGKVPTDTAIQQMVEDELASIPGLGSTQIGVGVGGRVATLSGDVSTLEQLSAATAAALGVTGVQGVANDIRIRALHHAPTDTLLAEAIVQRLAWNASVPDGAISVVVHEGNVILTGEVHWDFQRRVAESSIRHMRGVRWIDNRITLTPREPSRRIREHVRAALGRTALTHGCPIDVIVADGAVTLTGFVPSNRAKRQAEHIAWNEPHVTEVENRLEIGRRAHGAP</sequence>
<dbReference type="EMBL" id="CP162511">
    <property type="protein sequence ID" value="XDI03757.1"/>
    <property type="molecule type" value="Genomic_DNA"/>
</dbReference>
<dbReference type="AlphaFoldDB" id="A0AB39BBA2"/>
<dbReference type="RefSeq" id="WP_368496175.1">
    <property type="nucleotide sequence ID" value="NZ_CP162511.1"/>
</dbReference>
<feature type="domain" description="BON" evidence="2">
    <location>
        <begin position="10"/>
        <end position="78"/>
    </location>
</feature>
<proteinExistence type="predicted"/>